<keyword evidence="4" id="KW-1185">Reference proteome</keyword>
<evidence type="ECO:0000313" key="4">
    <source>
        <dbReference type="Proteomes" id="UP000601435"/>
    </source>
</evidence>
<accession>A0A812MEU2</accession>
<dbReference type="OrthoDB" id="445787at2759"/>
<organism evidence="3 4">
    <name type="scientific">Symbiodinium necroappetens</name>
    <dbReference type="NCBI Taxonomy" id="1628268"/>
    <lineage>
        <taxon>Eukaryota</taxon>
        <taxon>Sar</taxon>
        <taxon>Alveolata</taxon>
        <taxon>Dinophyceae</taxon>
        <taxon>Suessiales</taxon>
        <taxon>Symbiodiniaceae</taxon>
        <taxon>Symbiodinium</taxon>
    </lineage>
</organism>
<feature type="coiled-coil region" evidence="1">
    <location>
        <begin position="201"/>
        <end position="253"/>
    </location>
</feature>
<evidence type="ECO:0000256" key="2">
    <source>
        <dbReference type="SAM" id="MobiDB-lite"/>
    </source>
</evidence>
<feature type="region of interest" description="Disordered" evidence="2">
    <location>
        <begin position="1"/>
        <end position="128"/>
    </location>
</feature>
<name>A0A812MEU2_9DINO</name>
<dbReference type="EMBL" id="CAJNJA010011097">
    <property type="protein sequence ID" value="CAE7266460.1"/>
    <property type="molecule type" value="Genomic_DNA"/>
</dbReference>
<protein>
    <submittedName>
        <fullName evidence="3">Uncharacterized protein</fullName>
    </submittedName>
</protein>
<keyword evidence="1" id="KW-0175">Coiled coil</keyword>
<proteinExistence type="predicted"/>
<comment type="caution">
    <text evidence="3">The sequence shown here is derived from an EMBL/GenBank/DDBJ whole genome shotgun (WGS) entry which is preliminary data.</text>
</comment>
<evidence type="ECO:0000256" key="1">
    <source>
        <dbReference type="SAM" id="Coils"/>
    </source>
</evidence>
<gene>
    <name evidence="3" type="ORF">SNEC2469_LOCUS6280</name>
</gene>
<dbReference type="Proteomes" id="UP000601435">
    <property type="component" value="Unassembled WGS sequence"/>
</dbReference>
<reference evidence="3" key="1">
    <citation type="submission" date="2021-02" db="EMBL/GenBank/DDBJ databases">
        <authorList>
            <person name="Dougan E. K."/>
            <person name="Rhodes N."/>
            <person name="Thang M."/>
            <person name="Chan C."/>
        </authorList>
    </citation>
    <scope>NUCLEOTIDE SEQUENCE</scope>
</reference>
<feature type="compositionally biased region" description="Basic residues" evidence="2">
    <location>
        <begin position="69"/>
        <end position="80"/>
    </location>
</feature>
<feature type="compositionally biased region" description="Polar residues" evidence="2">
    <location>
        <begin position="1"/>
        <end position="16"/>
    </location>
</feature>
<feature type="compositionally biased region" description="Basic and acidic residues" evidence="2">
    <location>
        <begin position="81"/>
        <end position="93"/>
    </location>
</feature>
<dbReference type="AlphaFoldDB" id="A0A812MEU2"/>
<feature type="compositionally biased region" description="Low complexity" evidence="2">
    <location>
        <begin position="32"/>
        <end position="41"/>
    </location>
</feature>
<evidence type="ECO:0000313" key="3">
    <source>
        <dbReference type="EMBL" id="CAE7266460.1"/>
    </source>
</evidence>
<sequence length="280" mass="29166">NAPSSWQGASGCSPPQQGREDLMQPVRRARSAGRSAGPAVAEANKVSATTRRDSPVRNSSPQDRAGGAKPRRASPQRKKGAAREASRSPEPPRARPPMAAPMQVAPPEKAGSTGSPPPQTTESQSAPSFVKSLARLALVLESNGHSGTGAAAAAAAVAAAVAKQNDCEWMSDFEEYLQEGLARRPLQQEAAMAGDLPGQEAEALRARCSRLEHEVVELRAQLARRLDATMLEVVAARQAAETANTQAAALRAELAAVTGRIEAQRPPNGCLVAELPAGGL</sequence>
<feature type="non-terminal residue" evidence="3">
    <location>
        <position position="1"/>
    </location>
</feature>